<keyword evidence="1" id="KW-0472">Membrane</keyword>
<evidence type="ECO:0000313" key="2">
    <source>
        <dbReference type="EMBL" id="MDO1582326.1"/>
    </source>
</evidence>
<organism evidence="2 3">
    <name type="scientific">Rhizobium oryzicola</name>
    <dbReference type="NCBI Taxonomy" id="1232668"/>
    <lineage>
        <taxon>Bacteria</taxon>
        <taxon>Pseudomonadati</taxon>
        <taxon>Pseudomonadota</taxon>
        <taxon>Alphaproteobacteria</taxon>
        <taxon>Hyphomicrobiales</taxon>
        <taxon>Rhizobiaceae</taxon>
        <taxon>Rhizobium/Agrobacterium group</taxon>
        <taxon>Rhizobium</taxon>
    </lineage>
</organism>
<feature type="transmembrane region" description="Helical" evidence="1">
    <location>
        <begin position="103"/>
        <end position="126"/>
    </location>
</feature>
<comment type="caution">
    <text evidence="2">The sequence shown here is derived from an EMBL/GenBank/DDBJ whole genome shotgun (WGS) entry which is preliminary data.</text>
</comment>
<gene>
    <name evidence="2" type="ORF">Q2T52_09465</name>
</gene>
<feature type="transmembrane region" description="Helical" evidence="1">
    <location>
        <begin position="316"/>
        <end position="339"/>
    </location>
</feature>
<feature type="transmembrane region" description="Helical" evidence="1">
    <location>
        <begin position="132"/>
        <end position="154"/>
    </location>
</feature>
<dbReference type="EMBL" id="JAUKWQ010000002">
    <property type="protein sequence ID" value="MDO1582326.1"/>
    <property type="molecule type" value="Genomic_DNA"/>
</dbReference>
<keyword evidence="1" id="KW-0812">Transmembrane</keyword>
<feature type="transmembrane region" description="Helical" evidence="1">
    <location>
        <begin position="161"/>
        <end position="184"/>
    </location>
</feature>
<feature type="transmembrane region" description="Helical" evidence="1">
    <location>
        <begin position="64"/>
        <end position="91"/>
    </location>
</feature>
<proteinExistence type="predicted"/>
<feature type="transmembrane region" description="Helical" evidence="1">
    <location>
        <begin position="291"/>
        <end position="310"/>
    </location>
</feature>
<feature type="transmembrane region" description="Helical" evidence="1">
    <location>
        <begin position="230"/>
        <end position="254"/>
    </location>
</feature>
<protein>
    <recommendedName>
        <fullName evidence="4">DUF2157 domain-containing protein</fullName>
    </recommendedName>
</protein>
<evidence type="ECO:0000313" key="3">
    <source>
        <dbReference type="Proteomes" id="UP001169006"/>
    </source>
</evidence>
<reference evidence="2" key="1">
    <citation type="journal article" date="2015" name="Int. J. Syst. Evol. Microbiol.">
        <title>Rhizobium oryzicola sp. nov., potential plant-growth-promoting endophytic bacteria isolated from rice roots.</title>
        <authorList>
            <person name="Zhang X.X."/>
            <person name="Gao J.S."/>
            <person name="Cao Y.H."/>
            <person name="Sheirdil R.A."/>
            <person name="Wang X.C."/>
            <person name="Zhang L."/>
        </authorList>
    </citation>
    <scope>NUCLEOTIDE SEQUENCE</scope>
    <source>
        <strain evidence="2">05753</strain>
    </source>
</reference>
<feature type="transmembrane region" description="Helical" evidence="1">
    <location>
        <begin position="196"/>
        <end position="218"/>
    </location>
</feature>
<dbReference type="RefSeq" id="WP_302076468.1">
    <property type="nucleotide sequence ID" value="NZ_JAUKWQ010000002.1"/>
</dbReference>
<dbReference type="Proteomes" id="UP001169006">
    <property type="component" value="Unassembled WGS sequence"/>
</dbReference>
<reference evidence="2" key="2">
    <citation type="submission" date="2023-07" db="EMBL/GenBank/DDBJ databases">
        <authorList>
            <person name="Sun H."/>
        </authorList>
    </citation>
    <scope>NUCLEOTIDE SEQUENCE</scope>
    <source>
        <strain evidence="2">05753</strain>
    </source>
</reference>
<evidence type="ECO:0000256" key="1">
    <source>
        <dbReference type="SAM" id="Phobius"/>
    </source>
</evidence>
<keyword evidence="1" id="KW-1133">Transmembrane helix</keyword>
<sequence length="359" mass="38767">MGRLRAALEEAAQRGLLNPERISDLEVYLNTRMNSGKGEQGLEGKGSAPPDTEVPRFIRGFHDVLISLGVFILLVGLGGAGSIFATAPAIIMLAEILVRRQRLALPAVLLSVATAVWAVVTSAVILDEIYPDAPYLALVLKTVPIMVVLGAFAWRYRVPLAVAQFLASCLVLVFTLLFWGVAALTTSSNILKDHPLIAVGLLVIGAVSMFGLAMRYDLSDRERLTRRADIAFWLHLMTAPALLYAAISVVLVLYRKDVAGLDISDTALAPPIIGIVAVLMLTGLVIDRRAFATSGLVALIVAVIKVLQTTDMTGDVVLFLALTTVGLIVLLVGTGWRYLRRQIMELLPRAWQAKLPPVM</sequence>
<accession>A0ABT8SVF1</accession>
<evidence type="ECO:0008006" key="4">
    <source>
        <dbReference type="Google" id="ProtNLM"/>
    </source>
</evidence>
<feature type="transmembrane region" description="Helical" evidence="1">
    <location>
        <begin position="266"/>
        <end position="286"/>
    </location>
</feature>
<name>A0ABT8SVF1_9HYPH</name>
<keyword evidence="3" id="KW-1185">Reference proteome</keyword>